<dbReference type="EMBL" id="DLUI01000041">
    <property type="protein sequence ID" value="DAB39128.1"/>
    <property type="molecule type" value="Genomic_DNA"/>
</dbReference>
<dbReference type="PANTHER" id="PTHR43212">
    <property type="entry name" value="QUERCETIN 2,3-DIOXYGENASE"/>
    <property type="match status" value="1"/>
</dbReference>
<dbReference type="InterPro" id="IPR041602">
    <property type="entry name" value="Quercetinase_C"/>
</dbReference>
<evidence type="ECO:0000259" key="4">
    <source>
        <dbReference type="Pfam" id="PF02678"/>
    </source>
</evidence>
<protein>
    <submittedName>
        <fullName evidence="6">Nuclease PIN</fullName>
    </submittedName>
</protein>
<evidence type="ECO:0000256" key="2">
    <source>
        <dbReference type="PIRSR" id="PIRSR006232-1"/>
    </source>
</evidence>
<dbReference type="PIRSF" id="PIRSF006232">
    <property type="entry name" value="Pirin"/>
    <property type="match status" value="1"/>
</dbReference>
<accession>A0A2D3WFE0</accession>
<organism evidence="6 7">
    <name type="scientific">Sulfuricurvum kujiense</name>
    <dbReference type="NCBI Taxonomy" id="148813"/>
    <lineage>
        <taxon>Bacteria</taxon>
        <taxon>Pseudomonadati</taxon>
        <taxon>Campylobacterota</taxon>
        <taxon>Epsilonproteobacteria</taxon>
        <taxon>Campylobacterales</taxon>
        <taxon>Sulfurimonadaceae</taxon>
        <taxon>Sulfuricurvum</taxon>
    </lineage>
</organism>
<feature type="binding site" evidence="2">
    <location>
        <position position="104"/>
    </location>
    <ligand>
        <name>Fe cation</name>
        <dbReference type="ChEBI" id="CHEBI:24875"/>
    </ligand>
</feature>
<dbReference type="Pfam" id="PF17954">
    <property type="entry name" value="Pirin_C_2"/>
    <property type="match status" value="1"/>
</dbReference>
<dbReference type="Proteomes" id="UP000228859">
    <property type="component" value="Unassembled WGS sequence"/>
</dbReference>
<gene>
    <name evidence="6" type="ORF">CFH83_02405</name>
</gene>
<dbReference type="InterPro" id="IPR014710">
    <property type="entry name" value="RmlC-like_jellyroll"/>
</dbReference>
<dbReference type="InterPro" id="IPR003829">
    <property type="entry name" value="Pirin_N_dom"/>
</dbReference>
<dbReference type="CDD" id="cd02910">
    <property type="entry name" value="cupin_Yhhw_N"/>
    <property type="match status" value="1"/>
</dbReference>
<dbReference type="AlphaFoldDB" id="A0A2D3WFE0"/>
<feature type="domain" description="Pirin N-terminal" evidence="4">
    <location>
        <begin position="11"/>
        <end position="120"/>
    </location>
</feature>
<evidence type="ECO:0000313" key="7">
    <source>
        <dbReference type="Proteomes" id="UP000228859"/>
    </source>
</evidence>
<evidence type="ECO:0000256" key="3">
    <source>
        <dbReference type="RuleBase" id="RU003457"/>
    </source>
</evidence>
<feature type="binding site" evidence="2">
    <location>
        <position position="60"/>
    </location>
    <ligand>
        <name>Fe cation</name>
        <dbReference type="ChEBI" id="CHEBI:24875"/>
    </ligand>
</feature>
<name>A0A2D3WFE0_9BACT</name>
<feature type="binding site" evidence="2">
    <location>
        <position position="102"/>
    </location>
    <ligand>
        <name>Fe cation</name>
        <dbReference type="ChEBI" id="CHEBI:24875"/>
    </ligand>
</feature>
<feature type="domain" description="Quercetin 2,3-dioxygenase C-terminal cupin" evidence="5">
    <location>
        <begin position="146"/>
        <end position="232"/>
    </location>
</feature>
<feature type="binding site" evidence="2">
    <location>
        <position position="58"/>
    </location>
    <ligand>
        <name>Fe cation</name>
        <dbReference type="ChEBI" id="CHEBI:24875"/>
    </ligand>
</feature>
<comment type="cofactor">
    <cofactor evidence="2">
        <name>Fe cation</name>
        <dbReference type="ChEBI" id="CHEBI:24875"/>
    </cofactor>
    <text evidence="2">Binds 1 Fe cation per subunit.</text>
</comment>
<keyword evidence="2" id="KW-0408">Iron</keyword>
<evidence type="ECO:0000256" key="1">
    <source>
        <dbReference type="ARBA" id="ARBA00008416"/>
    </source>
</evidence>
<keyword evidence="2" id="KW-0479">Metal-binding</keyword>
<dbReference type="SUPFAM" id="SSF51182">
    <property type="entry name" value="RmlC-like cupins"/>
    <property type="match status" value="1"/>
</dbReference>
<reference evidence="6 7" key="1">
    <citation type="journal article" date="2017" name="Front. Microbiol.">
        <title>Comparative Genomic Analysis of the Class Epsilonproteobacteria and Proposed Reclassification to Epsilonbacteraeota (phyl. nov.).</title>
        <authorList>
            <person name="Waite D.W."/>
            <person name="Vanwonterghem I."/>
            <person name="Rinke C."/>
            <person name="Parks D.H."/>
            <person name="Zhang Y."/>
            <person name="Takai K."/>
            <person name="Sievert S.M."/>
            <person name="Simon J."/>
            <person name="Campbell B.J."/>
            <person name="Hanson T.E."/>
            <person name="Woyke T."/>
            <person name="Klotz M.G."/>
            <person name="Hugenholtz P."/>
        </authorList>
    </citation>
    <scope>NUCLEOTIDE SEQUENCE [LARGE SCALE GENOMIC DNA]</scope>
    <source>
        <strain evidence="6">UBA12443</strain>
    </source>
</reference>
<evidence type="ECO:0000259" key="5">
    <source>
        <dbReference type="Pfam" id="PF17954"/>
    </source>
</evidence>
<dbReference type="RefSeq" id="WP_294893449.1">
    <property type="nucleotide sequence ID" value="NZ_DLUI01000041.1"/>
</dbReference>
<dbReference type="GO" id="GO:0046872">
    <property type="term" value="F:metal ion binding"/>
    <property type="evidence" value="ECO:0007669"/>
    <property type="project" value="UniProtKB-KW"/>
</dbReference>
<proteinExistence type="inferred from homology"/>
<sequence length="246" mass="28086">MQFFLHKADERGIAEHGWLHSRFSFSFADYHNRNRMGFGALRVLNDDCIEPLSGFDMHPHQDMEIITIVTKGSLEHKDSQGNHGIIKAGEIQYMSAGRGVEHSEFNPSSKEKTELFQIWIIPRRKGTIPLYEQRRCDLDRINRWALIVSGSGKKGSLKIGQDVNIRVSHLFFGHTLVSDPPKRGYGRLLLVVDGKVNVCGYTLKQRDELQILGDEPFEITVNKDAHLLLFDVPLVDFDQKRGSLLF</sequence>
<evidence type="ECO:0000313" key="6">
    <source>
        <dbReference type="EMBL" id="DAB39128.1"/>
    </source>
</evidence>
<dbReference type="PANTHER" id="PTHR43212:SF3">
    <property type="entry name" value="QUERCETIN 2,3-DIOXYGENASE"/>
    <property type="match status" value="1"/>
</dbReference>
<comment type="similarity">
    <text evidence="1 3">Belongs to the pirin family.</text>
</comment>
<dbReference type="InterPro" id="IPR011051">
    <property type="entry name" value="RmlC_Cupin_sf"/>
</dbReference>
<dbReference type="Pfam" id="PF02678">
    <property type="entry name" value="Pirin"/>
    <property type="match status" value="1"/>
</dbReference>
<dbReference type="Gene3D" id="2.60.120.10">
    <property type="entry name" value="Jelly Rolls"/>
    <property type="match status" value="2"/>
</dbReference>
<comment type="caution">
    <text evidence="6">The sequence shown here is derived from an EMBL/GenBank/DDBJ whole genome shotgun (WGS) entry which is preliminary data.</text>
</comment>
<dbReference type="InterPro" id="IPR012093">
    <property type="entry name" value="Pirin"/>
</dbReference>